<gene>
    <name evidence="5" type="ORF">PUT78_20895</name>
</gene>
<dbReference type="InterPro" id="IPR006094">
    <property type="entry name" value="Oxid_FAD_bind_N"/>
</dbReference>
<proteinExistence type="inferred from homology"/>
<evidence type="ECO:0000256" key="3">
    <source>
        <dbReference type="ARBA" id="ARBA00022827"/>
    </source>
</evidence>
<dbReference type="Pfam" id="PF02913">
    <property type="entry name" value="FAD-oxidase_C"/>
    <property type="match status" value="1"/>
</dbReference>
<evidence type="ECO:0000256" key="1">
    <source>
        <dbReference type="ARBA" id="ARBA00008000"/>
    </source>
</evidence>
<evidence type="ECO:0000313" key="6">
    <source>
        <dbReference type="Proteomes" id="UP001431784"/>
    </source>
</evidence>
<dbReference type="PANTHER" id="PTHR43716:SF2">
    <property type="entry name" value="BLL6224 PROTEIN"/>
    <property type="match status" value="1"/>
</dbReference>
<dbReference type="InterPro" id="IPR051264">
    <property type="entry name" value="FAD-oxidored/transferase_4"/>
</dbReference>
<evidence type="ECO:0000313" key="5">
    <source>
        <dbReference type="EMBL" id="MDD7973522.1"/>
    </source>
</evidence>
<dbReference type="Gene3D" id="3.30.70.2190">
    <property type="match status" value="1"/>
</dbReference>
<name>A0ABT5TEH4_9RHOB</name>
<comment type="caution">
    <text evidence="5">The sequence shown here is derived from an EMBL/GenBank/DDBJ whole genome shotgun (WGS) entry which is preliminary data.</text>
</comment>
<evidence type="ECO:0000259" key="4">
    <source>
        <dbReference type="PROSITE" id="PS51387"/>
    </source>
</evidence>
<keyword evidence="2" id="KW-0285">Flavoprotein</keyword>
<dbReference type="InterPro" id="IPR016167">
    <property type="entry name" value="FAD-bd_PCMH_sub1"/>
</dbReference>
<protein>
    <submittedName>
        <fullName evidence="5">FAD-binding oxidoreductase</fullName>
    </submittedName>
</protein>
<accession>A0ABT5TEH4</accession>
<dbReference type="Gene3D" id="3.30.43.10">
    <property type="entry name" value="Uridine Diphospho-n-acetylenolpyruvylglucosamine Reductase, domain 2"/>
    <property type="match status" value="1"/>
</dbReference>
<dbReference type="RefSeq" id="WP_274354190.1">
    <property type="nucleotide sequence ID" value="NZ_JAQZSM010000037.1"/>
</dbReference>
<dbReference type="Gene3D" id="3.30.465.10">
    <property type="match status" value="1"/>
</dbReference>
<dbReference type="SUPFAM" id="SSF56176">
    <property type="entry name" value="FAD-binding/transporter-associated domain-like"/>
    <property type="match status" value="1"/>
</dbReference>
<dbReference type="InterPro" id="IPR036318">
    <property type="entry name" value="FAD-bd_PCMH-like_sf"/>
</dbReference>
<dbReference type="Gene3D" id="1.10.45.10">
    <property type="entry name" value="Vanillyl-alcohol Oxidase, Chain A, domain 4"/>
    <property type="match status" value="1"/>
</dbReference>
<dbReference type="Gene3D" id="3.30.70.2740">
    <property type="match status" value="1"/>
</dbReference>
<dbReference type="InterPro" id="IPR004113">
    <property type="entry name" value="FAD-bd_oxidored_4_C"/>
</dbReference>
<evidence type="ECO:0000256" key="2">
    <source>
        <dbReference type="ARBA" id="ARBA00022630"/>
    </source>
</evidence>
<dbReference type="InterPro" id="IPR016166">
    <property type="entry name" value="FAD-bd_PCMH"/>
</dbReference>
<organism evidence="5 6">
    <name type="scientific">Roseinatronobacter alkalisoli</name>
    <dbReference type="NCBI Taxonomy" id="3028235"/>
    <lineage>
        <taxon>Bacteria</taxon>
        <taxon>Pseudomonadati</taxon>
        <taxon>Pseudomonadota</taxon>
        <taxon>Alphaproteobacteria</taxon>
        <taxon>Rhodobacterales</taxon>
        <taxon>Paracoccaceae</taxon>
        <taxon>Roseinatronobacter</taxon>
    </lineage>
</organism>
<dbReference type="EMBL" id="JAQZSM010000037">
    <property type="protein sequence ID" value="MDD7973522.1"/>
    <property type="molecule type" value="Genomic_DNA"/>
</dbReference>
<dbReference type="Proteomes" id="UP001431784">
    <property type="component" value="Unassembled WGS sequence"/>
</dbReference>
<dbReference type="PROSITE" id="PS51387">
    <property type="entry name" value="FAD_PCMH"/>
    <property type="match status" value="1"/>
</dbReference>
<comment type="similarity">
    <text evidence="1">Belongs to the FAD-binding oxidoreductase/transferase type 4 family.</text>
</comment>
<dbReference type="SUPFAM" id="SSF55103">
    <property type="entry name" value="FAD-linked oxidases, C-terminal domain"/>
    <property type="match status" value="1"/>
</dbReference>
<dbReference type="InterPro" id="IPR016169">
    <property type="entry name" value="FAD-bd_PCMH_sub2"/>
</dbReference>
<dbReference type="InterPro" id="IPR016171">
    <property type="entry name" value="Vanillyl_alc_oxidase_C-sub2"/>
</dbReference>
<reference evidence="5" key="1">
    <citation type="submission" date="2023-02" db="EMBL/GenBank/DDBJ databases">
        <title>Description of Roseinatronobacter alkalisoli sp. nov., an alkaliphilic bacerium isolated from soda soil.</title>
        <authorList>
            <person name="Wei W."/>
        </authorList>
    </citation>
    <scope>NUCLEOTIDE SEQUENCE</scope>
    <source>
        <strain evidence="5">HJB301</strain>
    </source>
</reference>
<dbReference type="Pfam" id="PF01565">
    <property type="entry name" value="FAD_binding_4"/>
    <property type="match status" value="1"/>
</dbReference>
<feature type="domain" description="FAD-binding PCMH-type" evidence="4">
    <location>
        <begin position="40"/>
        <end position="221"/>
    </location>
</feature>
<keyword evidence="6" id="KW-1185">Reference proteome</keyword>
<keyword evidence="3" id="KW-0274">FAD</keyword>
<dbReference type="InterPro" id="IPR016164">
    <property type="entry name" value="FAD-linked_Oxase-like_C"/>
</dbReference>
<sequence>MTFAVEKTDIVARVQALLGPKGATLGPEMERYLVDWRGTQRGDALLVARPATTDEVAALVRVCNELGYTIHVQGGNTSLCQGSVPGATATGILLSTERMNKIIEIDTVSNTLAVQCGVVLSTLHDAVAKEGRKFPLSLGAEGTAQIGGLVATNAGGVAALRYGSMRQMVLGLEVVLPDGSVVRRMAALQKDNRGLDWKQLFIGSEGTLGIITEVALKLYPQTHKRVTALLAIPNIDSASTCFMQLNERFDTALSACELMNRSQIELAIAHVSGTKWPMADLPAYSLLFELSDSNSERDFTEESERSLVSMIESGLVADAVIAQNGREVDDLWHLRHACPEANKLGGCAIMFDVSVRLSRLSSFLEDAESAASGAAPQGRAVFMGHLGDGNVHWNWMLPPETNQATEMPMIKSVRDAVNAVLVKHDGSFSAEHGIGRKHVGDLEASLPEAEMNLMRGLKNALDPHNLLSPGIILGSR</sequence>
<dbReference type="PANTHER" id="PTHR43716">
    <property type="entry name" value="D-2-HYDROXYGLUTARATE DEHYDROGENASE, MITOCHONDRIAL"/>
    <property type="match status" value="1"/>
</dbReference>